<dbReference type="EMBL" id="QRCT01000050">
    <property type="protein sequence ID" value="RDU22228.1"/>
    <property type="molecule type" value="Genomic_DNA"/>
</dbReference>
<dbReference type="InterPro" id="IPR048254">
    <property type="entry name" value="CDP_ALCOHOL_P_TRANSF_CS"/>
</dbReference>
<evidence type="ECO:0000313" key="5">
    <source>
        <dbReference type="Proteomes" id="UP000255036"/>
    </source>
</evidence>
<evidence type="ECO:0000256" key="1">
    <source>
        <dbReference type="ARBA" id="ARBA00022679"/>
    </source>
</evidence>
<organism evidence="4 5">
    <name type="scientific">Anaerosacchariphilus polymeriproducens</name>
    <dbReference type="NCBI Taxonomy" id="1812858"/>
    <lineage>
        <taxon>Bacteria</taxon>
        <taxon>Bacillati</taxon>
        <taxon>Bacillota</taxon>
        <taxon>Clostridia</taxon>
        <taxon>Lachnospirales</taxon>
        <taxon>Lachnospiraceae</taxon>
        <taxon>Anaerosacchariphilus</taxon>
    </lineage>
</organism>
<keyword evidence="3" id="KW-0812">Transmembrane</keyword>
<feature type="transmembrane region" description="Helical" evidence="3">
    <location>
        <begin position="31"/>
        <end position="50"/>
    </location>
</feature>
<dbReference type="Pfam" id="PF01066">
    <property type="entry name" value="CDP-OH_P_transf"/>
    <property type="match status" value="1"/>
</dbReference>
<evidence type="ECO:0000313" key="4">
    <source>
        <dbReference type="EMBL" id="RDU22228.1"/>
    </source>
</evidence>
<proteinExistence type="inferred from homology"/>
<keyword evidence="1 2" id="KW-0808">Transferase</keyword>
<dbReference type="PROSITE" id="PS00379">
    <property type="entry name" value="CDP_ALCOHOL_P_TRANSF"/>
    <property type="match status" value="1"/>
</dbReference>
<keyword evidence="3" id="KW-0472">Membrane</keyword>
<dbReference type="Proteomes" id="UP000255036">
    <property type="component" value="Unassembled WGS sequence"/>
</dbReference>
<feature type="transmembrane region" description="Helical" evidence="3">
    <location>
        <begin position="62"/>
        <end position="85"/>
    </location>
</feature>
<feature type="transmembrane region" description="Helical" evidence="3">
    <location>
        <begin position="91"/>
        <end position="110"/>
    </location>
</feature>
<evidence type="ECO:0000256" key="2">
    <source>
        <dbReference type="RuleBase" id="RU003750"/>
    </source>
</evidence>
<evidence type="ECO:0000256" key="3">
    <source>
        <dbReference type="SAM" id="Phobius"/>
    </source>
</evidence>
<feature type="transmembrane region" description="Helical" evidence="3">
    <location>
        <begin position="131"/>
        <end position="157"/>
    </location>
</feature>
<reference evidence="4 5" key="1">
    <citation type="submission" date="2018-07" db="EMBL/GenBank/DDBJ databases">
        <title>Anaerosacharophilus polymeroproducens gen. nov. sp. nov., an anaerobic bacterium isolated from salt field.</title>
        <authorList>
            <person name="Kim W."/>
            <person name="Yang S.-H."/>
            <person name="Oh J."/>
            <person name="Lee J.-H."/>
            <person name="Kwon K.K."/>
        </authorList>
    </citation>
    <scope>NUCLEOTIDE SEQUENCE [LARGE SCALE GENOMIC DNA]</scope>
    <source>
        <strain evidence="4 5">MCWD5</strain>
    </source>
</reference>
<name>A0A371ARP2_9FIRM</name>
<sequence>MILQGKNLANILTFSRIVSACLLLFTPPLSILFYVIYTYCGVTDLVDGSVARKMNAESKTGALIDSIADLIFIIVAGIKIAPILIDKIPVWGQIAIIGIVVIRITAYTVGAIKFRRFASLHIISNKVTGGILFLIPYGIIVVRIPIVCAIVCIVAAVSAVEELVCEIRLEDYRPDIKTVFEIKSMR</sequence>
<dbReference type="Gene3D" id="1.20.120.1760">
    <property type="match status" value="1"/>
</dbReference>
<keyword evidence="3" id="KW-1133">Transmembrane helix</keyword>
<comment type="caution">
    <text evidence="4">The sequence shown here is derived from an EMBL/GenBank/DDBJ whole genome shotgun (WGS) entry which is preliminary data.</text>
</comment>
<comment type="similarity">
    <text evidence="2">Belongs to the CDP-alcohol phosphatidyltransferase class-I family.</text>
</comment>
<dbReference type="GO" id="GO:0016020">
    <property type="term" value="C:membrane"/>
    <property type="evidence" value="ECO:0007669"/>
    <property type="project" value="InterPro"/>
</dbReference>
<protein>
    <submittedName>
        <fullName evidence="4">CDP-alcohol phosphatidyltransferase family protein</fullName>
    </submittedName>
</protein>
<keyword evidence="5" id="KW-1185">Reference proteome</keyword>
<accession>A0A371ARP2</accession>
<dbReference type="AlphaFoldDB" id="A0A371ARP2"/>
<gene>
    <name evidence="4" type="ORF">DWV06_17040</name>
</gene>
<dbReference type="InterPro" id="IPR043130">
    <property type="entry name" value="CDP-OH_PTrfase_TM_dom"/>
</dbReference>
<dbReference type="GO" id="GO:0016780">
    <property type="term" value="F:phosphotransferase activity, for other substituted phosphate groups"/>
    <property type="evidence" value="ECO:0007669"/>
    <property type="project" value="InterPro"/>
</dbReference>
<dbReference type="GO" id="GO:0008654">
    <property type="term" value="P:phospholipid biosynthetic process"/>
    <property type="evidence" value="ECO:0007669"/>
    <property type="project" value="InterPro"/>
</dbReference>
<dbReference type="InterPro" id="IPR000462">
    <property type="entry name" value="CDP-OH_P_trans"/>
</dbReference>